<dbReference type="RefSeq" id="WP_188620480.1">
    <property type="nucleotide sequence ID" value="NZ_BMJE01000003.1"/>
</dbReference>
<proteinExistence type="predicted"/>
<name>A0ABQ1JUR1_9FLAO</name>
<reference evidence="3" key="1">
    <citation type="journal article" date="2019" name="Int. J. Syst. Evol. Microbiol.">
        <title>The Global Catalogue of Microorganisms (GCM) 10K type strain sequencing project: providing services to taxonomists for standard genome sequencing and annotation.</title>
        <authorList>
            <consortium name="The Broad Institute Genomics Platform"/>
            <consortium name="The Broad Institute Genome Sequencing Center for Infectious Disease"/>
            <person name="Wu L."/>
            <person name="Ma J."/>
        </authorList>
    </citation>
    <scope>NUCLEOTIDE SEQUENCE [LARGE SCALE GENOMIC DNA]</scope>
    <source>
        <strain evidence="3">CGMCC 1.15461</strain>
    </source>
</reference>
<evidence type="ECO:0000256" key="1">
    <source>
        <dbReference type="SAM" id="SignalP"/>
    </source>
</evidence>
<accession>A0ABQ1JUR1</accession>
<gene>
    <name evidence="2" type="ORF">GCM10007424_13320</name>
</gene>
<dbReference type="EMBL" id="BMJE01000003">
    <property type="protein sequence ID" value="GGB74714.1"/>
    <property type="molecule type" value="Genomic_DNA"/>
</dbReference>
<protein>
    <submittedName>
        <fullName evidence="2">Uncharacterized protein</fullName>
    </submittedName>
</protein>
<feature type="signal peptide" evidence="1">
    <location>
        <begin position="1"/>
        <end position="19"/>
    </location>
</feature>
<sequence>MIQKLLTMVFILFATLLNAQNTDEIMAEARLLYNSEKASWNGTDILIEHYPDRMERTGGYFSYTSDEGRHICVFYDKQEEPKIHTSFSFDDSFLAETVKVDTITRVMTSLEKDLYEIRVEAIKLTFSNDPMFKHYEDMNYNYIPLIEGKDKKVYILTGPTQPGVIVFGNDYLITFDKKNKVKKKKSLHNNIIVMDYGNREEKIITGMHSHLKSTGELITVTDVCTLMLYCPYTGWENYYVMSEKYVSIWKCETNELVVMKRKAWDKIMEYQAEKDEDK</sequence>
<organism evidence="2 3">
    <name type="scientific">Flavobacterium suaedae</name>
    <dbReference type="NCBI Taxonomy" id="1767027"/>
    <lineage>
        <taxon>Bacteria</taxon>
        <taxon>Pseudomonadati</taxon>
        <taxon>Bacteroidota</taxon>
        <taxon>Flavobacteriia</taxon>
        <taxon>Flavobacteriales</taxon>
        <taxon>Flavobacteriaceae</taxon>
        <taxon>Flavobacterium</taxon>
    </lineage>
</organism>
<dbReference type="Proteomes" id="UP000615760">
    <property type="component" value="Unassembled WGS sequence"/>
</dbReference>
<feature type="chain" id="PRO_5046028979" evidence="1">
    <location>
        <begin position="20"/>
        <end position="278"/>
    </location>
</feature>
<keyword evidence="1" id="KW-0732">Signal</keyword>
<comment type="caution">
    <text evidence="2">The sequence shown here is derived from an EMBL/GenBank/DDBJ whole genome shotgun (WGS) entry which is preliminary data.</text>
</comment>
<keyword evidence="3" id="KW-1185">Reference proteome</keyword>
<evidence type="ECO:0000313" key="2">
    <source>
        <dbReference type="EMBL" id="GGB74714.1"/>
    </source>
</evidence>
<evidence type="ECO:0000313" key="3">
    <source>
        <dbReference type="Proteomes" id="UP000615760"/>
    </source>
</evidence>